<dbReference type="Gene3D" id="3.20.20.150">
    <property type="entry name" value="Divalent-metal-dependent TIM barrel enzymes"/>
    <property type="match status" value="1"/>
</dbReference>
<dbReference type="Pfam" id="PF01261">
    <property type="entry name" value="AP_endonuc_2"/>
    <property type="match status" value="1"/>
</dbReference>
<protein>
    <submittedName>
        <fullName evidence="2">Sugar phosphate isomerase/epimerase</fullName>
    </submittedName>
</protein>
<dbReference type="SUPFAM" id="SSF51658">
    <property type="entry name" value="Xylose isomerase-like"/>
    <property type="match status" value="1"/>
</dbReference>
<name>A0A1M5JH77_9FIRM</name>
<dbReference type="Proteomes" id="UP000243255">
    <property type="component" value="Unassembled WGS sequence"/>
</dbReference>
<organism evidence="2 3">
    <name type="scientific">Asaccharospora irregularis DSM 2635</name>
    <dbReference type="NCBI Taxonomy" id="1121321"/>
    <lineage>
        <taxon>Bacteria</taxon>
        <taxon>Bacillati</taxon>
        <taxon>Bacillota</taxon>
        <taxon>Clostridia</taxon>
        <taxon>Peptostreptococcales</taxon>
        <taxon>Peptostreptococcaceae</taxon>
        <taxon>Asaccharospora</taxon>
    </lineage>
</organism>
<sequence>MKIGVSALLFNIDDVLEVCKKSRTIIHIEIGIDNIEDCEELYKYKDIISKLGLSVGIHLPMELNTCDNIKYIRHNWVQFIVEVHSKLLGFDIKYFNIHLGYAITDRLTMNRYKYLKNSIDFLNQIYLDGDITISIENTYSKGGDISNVGNKVSDFEYIFKNIDNSKVCFCYDTGHYLISKDDYISKLKKRINIVHLSDNNGFEDSHLGVGMGILPESHIYDVLNLGPEYLVLEVGYEYIEDSINKLNFIKEEV</sequence>
<gene>
    <name evidence="2" type="ORF">SAMN04488530_101143</name>
</gene>
<evidence type="ECO:0000259" key="1">
    <source>
        <dbReference type="Pfam" id="PF01261"/>
    </source>
</evidence>
<dbReference type="RefSeq" id="WP_073123249.1">
    <property type="nucleotide sequence ID" value="NZ_BAABCH010000027.1"/>
</dbReference>
<evidence type="ECO:0000313" key="2">
    <source>
        <dbReference type="EMBL" id="SHG39868.1"/>
    </source>
</evidence>
<keyword evidence="2" id="KW-0413">Isomerase</keyword>
<dbReference type="GO" id="GO:0016853">
    <property type="term" value="F:isomerase activity"/>
    <property type="evidence" value="ECO:0007669"/>
    <property type="project" value="UniProtKB-KW"/>
</dbReference>
<dbReference type="InterPro" id="IPR036237">
    <property type="entry name" value="Xyl_isomerase-like_sf"/>
</dbReference>
<feature type="domain" description="Xylose isomerase-like TIM barrel" evidence="1">
    <location>
        <begin position="44"/>
        <end position="236"/>
    </location>
</feature>
<proteinExistence type="predicted"/>
<reference evidence="3" key="1">
    <citation type="submission" date="2016-11" db="EMBL/GenBank/DDBJ databases">
        <authorList>
            <person name="Varghese N."/>
            <person name="Submissions S."/>
        </authorList>
    </citation>
    <scope>NUCLEOTIDE SEQUENCE [LARGE SCALE GENOMIC DNA]</scope>
    <source>
        <strain evidence="3">DSM 2635</strain>
    </source>
</reference>
<dbReference type="InterPro" id="IPR013022">
    <property type="entry name" value="Xyl_isomerase-like_TIM-brl"/>
</dbReference>
<keyword evidence="3" id="KW-1185">Reference proteome</keyword>
<dbReference type="OrthoDB" id="9801960at2"/>
<dbReference type="AlphaFoldDB" id="A0A1M5JH77"/>
<accession>A0A1M5JH77</accession>
<dbReference type="STRING" id="1121321.SAMN04488530_101143"/>
<evidence type="ECO:0000313" key="3">
    <source>
        <dbReference type="Proteomes" id="UP000243255"/>
    </source>
</evidence>
<dbReference type="EMBL" id="FQWX01000001">
    <property type="protein sequence ID" value="SHG39868.1"/>
    <property type="molecule type" value="Genomic_DNA"/>
</dbReference>